<evidence type="ECO:0000313" key="2">
    <source>
        <dbReference type="Proteomes" id="UP000179807"/>
    </source>
</evidence>
<name>A0A1J4J716_9EUKA</name>
<accession>A0A1J4J716</accession>
<dbReference type="InterPro" id="IPR008936">
    <property type="entry name" value="Rho_GTPase_activation_prot"/>
</dbReference>
<organism evidence="1 2">
    <name type="scientific">Tritrichomonas foetus</name>
    <dbReference type="NCBI Taxonomy" id="1144522"/>
    <lineage>
        <taxon>Eukaryota</taxon>
        <taxon>Metamonada</taxon>
        <taxon>Parabasalia</taxon>
        <taxon>Tritrichomonadida</taxon>
        <taxon>Tritrichomonadidae</taxon>
        <taxon>Tritrichomonas</taxon>
    </lineage>
</organism>
<dbReference type="OrthoDB" id="10263925at2759"/>
<keyword evidence="2" id="KW-1185">Reference proteome</keyword>
<dbReference type="Gene3D" id="1.10.506.10">
    <property type="entry name" value="GTPase Activation - p120gap, domain 1"/>
    <property type="match status" value="1"/>
</dbReference>
<evidence type="ECO:0000313" key="1">
    <source>
        <dbReference type="EMBL" id="OHS93229.1"/>
    </source>
</evidence>
<gene>
    <name evidence="1" type="ORF">TRFO_40477</name>
</gene>
<dbReference type="EMBL" id="MLAK01001422">
    <property type="protein sequence ID" value="OHS93229.1"/>
    <property type="molecule type" value="Genomic_DNA"/>
</dbReference>
<dbReference type="VEuPathDB" id="TrichDB:TRFO_40477"/>
<dbReference type="SUPFAM" id="SSF48350">
    <property type="entry name" value="GTPase activation domain, GAP"/>
    <property type="match status" value="1"/>
</dbReference>
<dbReference type="RefSeq" id="XP_068346366.1">
    <property type="nucleotide sequence ID" value="XM_068513227.1"/>
</dbReference>
<dbReference type="AlphaFoldDB" id="A0A1J4J716"/>
<comment type="caution">
    <text evidence="1">The sequence shown here is derived from an EMBL/GenBank/DDBJ whole genome shotgun (WGS) entry which is preliminary data.</text>
</comment>
<proteinExistence type="predicted"/>
<sequence length="839" mass="96848">METHDSVLNAFMDCHQRLITIDRIIRSQFASQKDITSEVIKFSKDEICELRLLSLVRSKLIRSPIRTPDKIVNSQTFQTLKFSSLEYCPSFINSNKLNHYMFLASTMRKRPEILAQVLYDYSILHPEKIHRLAYSLFLTLFQQGWSYEEDHLLCKTLKNLLDIQIESKNEGLNCEIKPPPPRLLKYSLIDVESACAQYQPFITFSTAYLFNGASFAYLQTALAPIITKLHSLSHLYDLRANFDTQTFQNIEILAPIQYWKEIVSYAHDVLVSLGNCLQLLPPSFFSFFAYLKEKKADLYLIFFESFINRALDNPAVLGLLPWHPSHGDWNPSKDIANVFRSKFIRSLASKTFAAQQKVLLTIDEYKEIDIESFLQKITQPSDSSYMISEAELLETNPSFPKELLITGSDCLLLHKAASKCKKPPEELTKILSRLGEIDQKTPDFNEHFRMVITRTKNFVPLSRRNKSSMSLSLFGSSNTAPPQKENERDSYAEQLCDIISELPPLPETGAKSISEYITISRHIAPFFLQPSLIIQAEAVLWYAQSIAHKDEEIVSRITSVVEGREKRGVSASDRTSSLRTQHQRILSSLSVIQQMRENLQSNFNLELADIVVSTTMSQNFKDAMVHCHEFVNNSEVFKKTVITIKTAATEILNQMKLTDKMINEVCRLLFFKLTDHITFRRYMQSDAQVWKRSVIVSKILETKRTEMLEYAERGQPDTFFIKESYFQRAADLLGHIRNNSGMSVILYYVLEMENVIQTVCSNCRDLKFEGCLLWVLIKTKAKHIYMISKFIQHFILQGGFLDRFFHRDEITMLGIFSSSVLLLLQACHQYDKRIKDDWA</sequence>
<dbReference type="Proteomes" id="UP000179807">
    <property type="component" value="Unassembled WGS sequence"/>
</dbReference>
<protein>
    <submittedName>
        <fullName evidence="1">Uncharacterized protein</fullName>
    </submittedName>
</protein>
<reference evidence="1" key="1">
    <citation type="submission" date="2016-10" db="EMBL/GenBank/DDBJ databases">
        <authorList>
            <person name="Benchimol M."/>
            <person name="Almeida L.G."/>
            <person name="Vasconcelos A.T."/>
            <person name="Perreira-Neves A."/>
            <person name="Rosa I.A."/>
            <person name="Tasca T."/>
            <person name="Bogo M.R."/>
            <person name="de Souza W."/>
        </authorList>
    </citation>
    <scope>NUCLEOTIDE SEQUENCE [LARGE SCALE GENOMIC DNA]</scope>
    <source>
        <strain evidence="1">K</strain>
    </source>
</reference>
<dbReference type="GeneID" id="94847931"/>